<keyword evidence="3" id="KW-1185">Reference proteome</keyword>
<proteinExistence type="predicted"/>
<dbReference type="AlphaFoldDB" id="A0A5N0E171"/>
<name>A0A5N0E171_9NOCA</name>
<evidence type="ECO:0000313" key="3">
    <source>
        <dbReference type="Proteomes" id="UP000323876"/>
    </source>
</evidence>
<evidence type="ECO:0000259" key="1">
    <source>
        <dbReference type="Pfam" id="PF22636"/>
    </source>
</evidence>
<reference evidence="2 3" key="1">
    <citation type="submission" date="2019-09" db="EMBL/GenBank/DDBJ databases">
        <authorList>
            <person name="Wang X."/>
        </authorList>
    </citation>
    <scope>NUCLEOTIDE SEQUENCE [LARGE SCALE GENOMIC DNA]</scope>
    <source>
        <strain evidence="2 3">CICC 11023</strain>
    </source>
</reference>
<dbReference type="SUPFAM" id="SSF54637">
    <property type="entry name" value="Thioesterase/thiol ester dehydrase-isomerase"/>
    <property type="match status" value="1"/>
</dbReference>
<dbReference type="InterPro" id="IPR029069">
    <property type="entry name" value="HotDog_dom_sf"/>
</dbReference>
<organism evidence="2 3">
    <name type="scientific">Nocardia colli</name>
    <dbReference type="NCBI Taxonomy" id="2545717"/>
    <lineage>
        <taxon>Bacteria</taxon>
        <taxon>Bacillati</taxon>
        <taxon>Actinomycetota</taxon>
        <taxon>Actinomycetes</taxon>
        <taxon>Mycobacteriales</taxon>
        <taxon>Nocardiaceae</taxon>
        <taxon>Nocardia</taxon>
    </lineage>
</organism>
<evidence type="ECO:0000313" key="2">
    <source>
        <dbReference type="EMBL" id="KAA8881854.1"/>
    </source>
</evidence>
<feature type="domain" description="Fluoroacetyl-CoA-specific thioesterase-like" evidence="1">
    <location>
        <begin position="57"/>
        <end position="144"/>
    </location>
</feature>
<dbReference type="Pfam" id="PF22636">
    <property type="entry name" value="FlK"/>
    <property type="match status" value="1"/>
</dbReference>
<dbReference type="Gene3D" id="3.10.129.10">
    <property type="entry name" value="Hotdog Thioesterase"/>
    <property type="match status" value="1"/>
</dbReference>
<sequence length="171" mass="19247">MLSPTLFVRSLRRSRRIGVRRRRPTIARRGTWRVYRYHTVPDDSVHSAGPGPIWTDKPPVVASFAVIRRCEELCMAALHEAIPEGHCALGIHQRLNHIGPIAVGAEIEISARCTAARGTYSSWSVIVRDAHEVVGEGRMDFVVVYRPHFEAHRLAHKTVIVTAEFEENSAH</sequence>
<dbReference type="RefSeq" id="WP_150407379.1">
    <property type="nucleotide sequence ID" value="NZ_VXLC01000031.1"/>
</dbReference>
<dbReference type="Proteomes" id="UP000323876">
    <property type="component" value="Unassembled WGS sequence"/>
</dbReference>
<gene>
    <name evidence="2" type="ORF">F3087_39975</name>
</gene>
<dbReference type="InterPro" id="IPR054485">
    <property type="entry name" value="FlK-like_dom"/>
</dbReference>
<protein>
    <recommendedName>
        <fullName evidence="1">Fluoroacetyl-CoA-specific thioesterase-like domain-containing protein</fullName>
    </recommendedName>
</protein>
<accession>A0A5N0E171</accession>
<dbReference type="OrthoDB" id="6902891at2"/>
<comment type="caution">
    <text evidence="2">The sequence shown here is derived from an EMBL/GenBank/DDBJ whole genome shotgun (WGS) entry which is preliminary data.</text>
</comment>
<dbReference type="EMBL" id="VXLC01000031">
    <property type="protein sequence ID" value="KAA8881854.1"/>
    <property type="molecule type" value="Genomic_DNA"/>
</dbReference>